<name>S4NR86_9NEOP</name>
<proteinExistence type="predicted"/>
<dbReference type="EMBL" id="GAIX01012956">
    <property type="protein sequence ID" value="JAA79604.1"/>
    <property type="molecule type" value="Transcribed_RNA"/>
</dbReference>
<evidence type="ECO:0000313" key="2">
    <source>
        <dbReference type="EMBL" id="JAA79604.1"/>
    </source>
</evidence>
<sequence>MGPAAGRALTLLVTREHHRLRGLHVDGQLLQRALVEALVRRRQRQLAVQRLGRQVGVRLEAPRQLGAAQRHAAKGHAAQRHAA</sequence>
<feature type="compositionally biased region" description="Basic residues" evidence="1">
    <location>
        <begin position="71"/>
        <end position="83"/>
    </location>
</feature>
<feature type="region of interest" description="Disordered" evidence="1">
    <location>
        <begin position="64"/>
        <end position="83"/>
    </location>
</feature>
<dbReference type="AlphaFoldDB" id="S4NR86"/>
<protein>
    <submittedName>
        <fullName evidence="2">Uncharacterized protein</fullName>
    </submittedName>
</protein>
<reference evidence="2" key="2">
    <citation type="submission" date="2013-05" db="EMBL/GenBank/DDBJ databases">
        <authorList>
            <person name="Carter J.-M."/>
            <person name="Baker S.C."/>
            <person name="Pink R."/>
            <person name="Carter D.R.F."/>
            <person name="Collins A."/>
            <person name="Tomlin J."/>
            <person name="Gibbs M."/>
            <person name="Breuker C.J."/>
        </authorList>
    </citation>
    <scope>NUCLEOTIDE SEQUENCE</scope>
    <source>
        <tissue evidence="2">Ovary</tissue>
    </source>
</reference>
<feature type="non-terminal residue" evidence="2">
    <location>
        <position position="83"/>
    </location>
</feature>
<reference evidence="2" key="1">
    <citation type="journal article" date="2013" name="BMC Genomics">
        <title>Unscrambling butterfly oogenesis.</title>
        <authorList>
            <person name="Carter J.M."/>
            <person name="Baker S.C."/>
            <person name="Pink R."/>
            <person name="Carter D.R."/>
            <person name="Collins A."/>
            <person name="Tomlin J."/>
            <person name="Gibbs M."/>
            <person name="Breuker C.J."/>
        </authorList>
    </citation>
    <scope>NUCLEOTIDE SEQUENCE</scope>
    <source>
        <tissue evidence="2">Ovary</tissue>
    </source>
</reference>
<evidence type="ECO:0000256" key="1">
    <source>
        <dbReference type="SAM" id="MobiDB-lite"/>
    </source>
</evidence>
<accession>S4NR86</accession>
<organism evidence="2">
    <name type="scientific">Pararge aegeria</name>
    <name type="common">speckled wood butterfly</name>
    <dbReference type="NCBI Taxonomy" id="116150"/>
    <lineage>
        <taxon>Eukaryota</taxon>
        <taxon>Metazoa</taxon>
        <taxon>Ecdysozoa</taxon>
        <taxon>Arthropoda</taxon>
        <taxon>Hexapoda</taxon>
        <taxon>Insecta</taxon>
        <taxon>Pterygota</taxon>
        <taxon>Neoptera</taxon>
        <taxon>Endopterygota</taxon>
        <taxon>Lepidoptera</taxon>
        <taxon>Glossata</taxon>
        <taxon>Ditrysia</taxon>
        <taxon>Papilionoidea</taxon>
        <taxon>Nymphalidae</taxon>
        <taxon>Satyrinae</taxon>
        <taxon>Satyrini</taxon>
        <taxon>Parargina</taxon>
        <taxon>Pararge</taxon>
    </lineage>
</organism>